<feature type="region of interest" description="Disordered" evidence="1">
    <location>
        <begin position="66"/>
        <end position="105"/>
    </location>
</feature>
<sequence length="178" mass="20071">TGPTWLFDIDSLTKTMNYQPVTTRNQTNPSAVFQDTFDVDKAGKEANLQYVLFPLWSTGFLNPQNKEGDTAFAEKEHDAEKPKSEVNLSPSKRNQTNPSVGFQDKFDAEKVREEIDQQYILFLVWSSGSSNPQNNDGDAAFDEKEHDFDAKKPESEVIVSPSSSAQLRKQDDKTMKEA</sequence>
<dbReference type="EMBL" id="BKCJ011061095">
    <property type="protein sequence ID" value="GFC77452.1"/>
    <property type="molecule type" value="Genomic_DNA"/>
</dbReference>
<feature type="compositionally biased region" description="Polar residues" evidence="1">
    <location>
        <begin position="127"/>
        <end position="136"/>
    </location>
</feature>
<proteinExistence type="predicted"/>
<evidence type="ECO:0000256" key="1">
    <source>
        <dbReference type="SAM" id="MobiDB-lite"/>
    </source>
</evidence>
<feature type="compositionally biased region" description="Basic and acidic residues" evidence="1">
    <location>
        <begin position="141"/>
        <end position="155"/>
    </location>
</feature>
<feature type="compositionally biased region" description="Polar residues" evidence="1">
    <location>
        <begin position="86"/>
        <end position="100"/>
    </location>
</feature>
<evidence type="ECO:0000313" key="2">
    <source>
        <dbReference type="EMBL" id="GFC77388.1"/>
    </source>
</evidence>
<protein>
    <submittedName>
        <fullName evidence="2">Uncharacterized protein</fullName>
    </submittedName>
</protein>
<name>A0A699QVQ7_TANCI</name>
<dbReference type="AlphaFoldDB" id="A0A699QVQ7"/>
<feature type="non-terminal residue" evidence="2">
    <location>
        <position position="178"/>
    </location>
</feature>
<accession>A0A699QVQ7</accession>
<evidence type="ECO:0000313" key="3">
    <source>
        <dbReference type="EMBL" id="GFC77452.1"/>
    </source>
</evidence>
<gene>
    <name evidence="2" type="ORF">Tci_849358</name>
    <name evidence="3" type="ORF">Tci_849422</name>
</gene>
<feature type="non-terminal residue" evidence="2">
    <location>
        <position position="1"/>
    </location>
</feature>
<feature type="region of interest" description="Disordered" evidence="1">
    <location>
        <begin position="127"/>
        <end position="178"/>
    </location>
</feature>
<reference evidence="2" key="1">
    <citation type="journal article" date="2019" name="Sci. Rep.">
        <title>Draft genome of Tanacetum cinerariifolium, the natural source of mosquito coil.</title>
        <authorList>
            <person name="Yamashiro T."/>
            <person name="Shiraishi A."/>
            <person name="Satake H."/>
            <person name="Nakayama K."/>
        </authorList>
    </citation>
    <scope>NUCLEOTIDE SEQUENCE</scope>
</reference>
<feature type="compositionally biased region" description="Basic and acidic residues" evidence="1">
    <location>
        <begin position="168"/>
        <end position="178"/>
    </location>
</feature>
<feature type="compositionally biased region" description="Basic and acidic residues" evidence="1">
    <location>
        <begin position="66"/>
        <end position="84"/>
    </location>
</feature>
<organism evidence="2">
    <name type="scientific">Tanacetum cinerariifolium</name>
    <name type="common">Dalmatian daisy</name>
    <name type="synonym">Chrysanthemum cinerariifolium</name>
    <dbReference type="NCBI Taxonomy" id="118510"/>
    <lineage>
        <taxon>Eukaryota</taxon>
        <taxon>Viridiplantae</taxon>
        <taxon>Streptophyta</taxon>
        <taxon>Embryophyta</taxon>
        <taxon>Tracheophyta</taxon>
        <taxon>Spermatophyta</taxon>
        <taxon>Magnoliopsida</taxon>
        <taxon>eudicotyledons</taxon>
        <taxon>Gunneridae</taxon>
        <taxon>Pentapetalae</taxon>
        <taxon>asterids</taxon>
        <taxon>campanulids</taxon>
        <taxon>Asterales</taxon>
        <taxon>Asteraceae</taxon>
        <taxon>Asteroideae</taxon>
        <taxon>Anthemideae</taxon>
        <taxon>Anthemidinae</taxon>
        <taxon>Tanacetum</taxon>
    </lineage>
</organism>
<dbReference type="EMBL" id="BKCJ011060847">
    <property type="protein sequence ID" value="GFC77388.1"/>
    <property type="molecule type" value="Genomic_DNA"/>
</dbReference>
<comment type="caution">
    <text evidence="2">The sequence shown here is derived from an EMBL/GenBank/DDBJ whole genome shotgun (WGS) entry which is preliminary data.</text>
</comment>